<gene>
    <name evidence="2" type="ORF">A4X09_0g6632</name>
</gene>
<dbReference type="Pfam" id="PF13516">
    <property type="entry name" value="LRR_6"/>
    <property type="match status" value="2"/>
</dbReference>
<dbReference type="AlphaFoldDB" id="A0A8X7N4S5"/>
<evidence type="ECO:0000313" key="3">
    <source>
        <dbReference type="Proteomes" id="UP000078113"/>
    </source>
</evidence>
<feature type="compositionally biased region" description="Basic and acidic residues" evidence="1">
    <location>
        <begin position="17"/>
        <end position="42"/>
    </location>
</feature>
<dbReference type="InterPro" id="IPR032675">
    <property type="entry name" value="LRR_dom_sf"/>
</dbReference>
<proteinExistence type="predicted"/>
<organism evidence="2 3">
    <name type="scientific">Tilletia walkeri</name>
    <dbReference type="NCBI Taxonomy" id="117179"/>
    <lineage>
        <taxon>Eukaryota</taxon>
        <taxon>Fungi</taxon>
        <taxon>Dikarya</taxon>
        <taxon>Basidiomycota</taxon>
        <taxon>Ustilaginomycotina</taxon>
        <taxon>Exobasidiomycetes</taxon>
        <taxon>Tilletiales</taxon>
        <taxon>Tilletiaceae</taxon>
        <taxon>Tilletia</taxon>
    </lineage>
</organism>
<reference evidence="2" key="1">
    <citation type="submission" date="2016-04" db="EMBL/GenBank/DDBJ databases">
        <authorList>
            <person name="Nguyen H.D."/>
            <person name="Samba Siva P."/>
            <person name="Cullis J."/>
            <person name="Levesque C.A."/>
            <person name="Hambleton S."/>
        </authorList>
    </citation>
    <scope>NUCLEOTIDE SEQUENCE</scope>
    <source>
        <strain evidence="2">DAOMC 236422</strain>
    </source>
</reference>
<dbReference type="SUPFAM" id="SSF52047">
    <property type="entry name" value="RNI-like"/>
    <property type="match status" value="1"/>
</dbReference>
<reference evidence="2" key="2">
    <citation type="journal article" date="2019" name="IMA Fungus">
        <title>Genome sequencing and comparison of five Tilletia species to identify candidate genes for the detection of regulated species infecting wheat.</title>
        <authorList>
            <person name="Nguyen H.D.T."/>
            <person name="Sultana T."/>
            <person name="Kesanakurti P."/>
            <person name="Hambleton S."/>
        </authorList>
    </citation>
    <scope>NUCLEOTIDE SEQUENCE</scope>
    <source>
        <strain evidence="2">DAOMC 236422</strain>
    </source>
</reference>
<comment type="caution">
    <text evidence="2">The sequence shown here is derived from an EMBL/GenBank/DDBJ whole genome shotgun (WGS) entry which is preliminary data.</text>
</comment>
<dbReference type="Gene3D" id="3.80.10.10">
    <property type="entry name" value="Ribonuclease Inhibitor"/>
    <property type="match status" value="1"/>
</dbReference>
<accession>A0A8X7N4S5</accession>
<keyword evidence="3" id="KW-1185">Reference proteome</keyword>
<sequence>MNPAAFDGVSNGTSRPSWDDDRANRIGGNDRESERSMTMEDSRLATGRQGYASGYGPAMLDEHALAQAKAQRTFLANLPRVGELLTLDLKSNDIGSGVAYLAQALKKNRTLRVLNLSDCNMLDGPAGDAPLPAMRAETICSYAHRSETRLVL</sequence>
<evidence type="ECO:0000256" key="1">
    <source>
        <dbReference type="SAM" id="MobiDB-lite"/>
    </source>
</evidence>
<name>A0A8X7N4S5_9BASI</name>
<feature type="region of interest" description="Disordered" evidence="1">
    <location>
        <begin position="1"/>
        <end position="42"/>
    </location>
</feature>
<evidence type="ECO:0000313" key="2">
    <source>
        <dbReference type="EMBL" id="KAE8265474.1"/>
    </source>
</evidence>
<protein>
    <submittedName>
        <fullName evidence="2">Uncharacterized protein</fullName>
    </submittedName>
</protein>
<dbReference type="InterPro" id="IPR001611">
    <property type="entry name" value="Leu-rich_rpt"/>
</dbReference>
<dbReference type="EMBL" id="LWDG02000449">
    <property type="protein sequence ID" value="KAE8265474.1"/>
    <property type="molecule type" value="Genomic_DNA"/>
</dbReference>
<dbReference type="Proteomes" id="UP000078113">
    <property type="component" value="Unassembled WGS sequence"/>
</dbReference>